<proteinExistence type="predicted"/>
<dbReference type="AlphaFoldDB" id="A0A699ZUU2"/>
<dbReference type="EMBL" id="BLLF01002052">
    <property type="protein sequence ID" value="GFH22496.1"/>
    <property type="molecule type" value="Genomic_DNA"/>
</dbReference>
<evidence type="ECO:0000313" key="1">
    <source>
        <dbReference type="EMBL" id="GFH22496.1"/>
    </source>
</evidence>
<gene>
    <name evidence="1" type="ORF">HaLaN_19970</name>
</gene>
<keyword evidence="2" id="KW-1185">Reference proteome</keyword>
<organism evidence="1 2">
    <name type="scientific">Haematococcus lacustris</name>
    <name type="common">Green alga</name>
    <name type="synonym">Haematococcus pluvialis</name>
    <dbReference type="NCBI Taxonomy" id="44745"/>
    <lineage>
        <taxon>Eukaryota</taxon>
        <taxon>Viridiplantae</taxon>
        <taxon>Chlorophyta</taxon>
        <taxon>core chlorophytes</taxon>
        <taxon>Chlorophyceae</taxon>
        <taxon>CS clade</taxon>
        <taxon>Chlamydomonadales</taxon>
        <taxon>Haematococcaceae</taxon>
        <taxon>Haematococcus</taxon>
    </lineage>
</organism>
<reference evidence="1 2" key="1">
    <citation type="submission" date="2020-02" db="EMBL/GenBank/DDBJ databases">
        <title>Draft genome sequence of Haematococcus lacustris strain NIES-144.</title>
        <authorList>
            <person name="Morimoto D."/>
            <person name="Nakagawa S."/>
            <person name="Yoshida T."/>
            <person name="Sawayama S."/>
        </authorList>
    </citation>
    <scope>NUCLEOTIDE SEQUENCE [LARGE SCALE GENOMIC DNA]</scope>
    <source>
        <strain evidence="1 2">NIES-144</strain>
    </source>
</reference>
<accession>A0A699ZUU2</accession>
<protein>
    <submittedName>
        <fullName evidence="1">Uncharacterized protein</fullName>
    </submittedName>
</protein>
<sequence>MAVDGYSYIPVSLSSCGAPTLLHSSERPALVAHVHPLLVWSAWVRHGGAAEPAAELARAARPGCNAADVERG</sequence>
<name>A0A699ZUU2_HAELA</name>
<dbReference type="Proteomes" id="UP000485058">
    <property type="component" value="Unassembled WGS sequence"/>
</dbReference>
<evidence type="ECO:0000313" key="2">
    <source>
        <dbReference type="Proteomes" id="UP000485058"/>
    </source>
</evidence>
<comment type="caution">
    <text evidence="1">The sequence shown here is derived from an EMBL/GenBank/DDBJ whole genome shotgun (WGS) entry which is preliminary data.</text>
</comment>